<comment type="caution">
    <text evidence="4">The sequence shown here is derived from an EMBL/GenBank/DDBJ whole genome shotgun (WGS) entry which is preliminary data.</text>
</comment>
<feature type="chain" id="PRO_5042131667" evidence="2">
    <location>
        <begin position="22"/>
        <end position="537"/>
    </location>
</feature>
<feature type="region of interest" description="Disordered" evidence="1">
    <location>
        <begin position="466"/>
        <end position="493"/>
    </location>
</feature>
<dbReference type="Gene3D" id="2.160.20.10">
    <property type="entry name" value="Single-stranded right-handed beta-helix, Pectin lyase-like"/>
    <property type="match status" value="1"/>
</dbReference>
<dbReference type="InterPro" id="IPR011050">
    <property type="entry name" value="Pectin_lyase_fold/virulence"/>
</dbReference>
<dbReference type="Proteomes" id="UP000318720">
    <property type="component" value="Unassembled WGS sequence"/>
</dbReference>
<dbReference type="InterPro" id="IPR012334">
    <property type="entry name" value="Pectin_lyas_fold"/>
</dbReference>
<evidence type="ECO:0000256" key="1">
    <source>
        <dbReference type="SAM" id="MobiDB-lite"/>
    </source>
</evidence>
<keyword evidence="2" id="KW-0732">Signal</keyword>
<proteinExistence type="predicted"/>
<evidence type="ECO:0000256" key="2">
    <source>
        <dbReference type="SAM" id="SignalP"/>
    </source>
</evidence>
<protein>
    <submittedName>
        <fullName evidence="4">Right-handed parallel beta-helix repeat-containing protein</fullName>
    </submittedName>
</protein>
<gene>
    <name evidence="4" type="ORF">Sipo8835_03500</name>
</gene>
<dbReference type="InterPro" id="IPR006626">
    <property type="entry name" value="PbH1"/>
</dbReference>
<evidence type="ECO:0000259" key="3">
    <source>
        <dbReference type="Pfam" id="PF13229"/>
    </source>
</evidence>
<feature type="domain" description="Right handed beta helix" evidence="3">
    <location>
        <begin position="218"/>
        <end position="408"/>
    </location>
</feature>
<evidence type="ECO:0000313" key="4">
    <source>
        <dbReference type="EMBL" id="TQE38922.1"/>
    </source>
</evidence>
<organism evidence="4 5">
    <name type="scientific">Streptomyces ipomoeae</name>
    <dbReference type="NCBI Taxonomy" id="103232"/>
    <lineage>
        <taxon>Bacteria</taxon>
        <taxon>Bacillati</taxon>
        <taxon>Actinomycetota</taxon>
        <taxon>Actinomycetes</taxon>
        <taxon>Kitasatosporales</taxon>
        <taxon>Streptomycetaceae</taxon>
        <taxon>Streptomyces</taxon>
    </lineage>
</organism>
<dbReference type="Pfam" id="PF13229">
    <property type="entry name" value="Beta_helix"/>
    <property type="match status" value="1"/>
</dbReference>
<reference evidence="4 5" key="1">
    <citation type="submission" date="2019-03" db="EMBL/GenBank/DDBJ databases">
        <title>Comparative genomic analyses of the sweetpotato soil rot pathogen, Streptomyces ipomoeae.</title>
        <authorList>
            <person name="Ruschel Soares N."/>
            <person name="Badger J.H."/>
            <person name="Huguet-Tapia J.C."/>
            <person name="Clark C.A."/>
            <person name="Pettis G.S."/>
        </authorList>
    </citation>
    <scope>NUCLEOTIDE SEQUENCE [LARGE SCALE GENOMIC DNA]</scope>
    <source>
        <strain evidence="4 5">88-35</strain>
    </source>
</reference>
<accession>A0AAE9B372</accession>
<dbReference type="InterPro" id="IPR039448">
    <property type="entry name" value="Beta_helix"/>
</dbReference>
<dbReference type="AlphaFoldDB" id="A0AAE9B372"/>
<feature type="signal peptide" evidence="2">
    <location>
        <begin position="1"/>
        <end position="21"/>
    </location>
</feature>
<dbReference type="PROSITE" id="PS51257">
    <property type="entry name" value="PROKAR_LIPOPROTEIN"/>
    <property type="match status" value="1"/>
</dbReference>
<evidence type="ECO:0000313" key="5">
    <source>
        <dbReference type="Proteomes" id="UP000318720"/>
    </source>
</evidence>
<dbReference type="EMBL" id="SPAZ01000037">
    <property type="protein sequence ID" value="TQE38922.1"/>
    <property type="molecule type" value="Genomic_DNA"/>
</dbReference>
<sequence length="537" mass="57045">MWRTRTLATAVLGLLVGGCTAAPHYGAPSPKTYYVSTHGDDSAEGTSTDKAWRTLGRAEQVMLRPGDRLLLEGGARFAGTITVSGNEAGDAERPVIVGSYGSGRATLVAAGSAGVSVHNTAGVEIHDLILRGRGSARTSQAGVNLYNDTPAEARRAHVIVSDVDASGFQVGIGVGSTISGSGFTDVLIRRAELHGNKDTGLLTYGPEFDDNRPAYAHENIDITNVHAYDNPGDPAAIYRPTGNGIVIGGVRQAIVRNSSAHDNGRQAAAKAYYGPGGIWAYDSTGVLVEHNSAYRNHSGSDVDGAGFGMDTSVSNSTLQYNLSFQNDGSGFYVFSRWGHPHPNNTIRYNISSNDARKMPHNGGLTVHGSNISNLQIYQNTVVMTRSPAGEGTAVRVHPNNNAVSLRNNILVTDGDPLVVSDTDLSTSQVIFQGNQYYTAKGQWLVRWGDENFRGLEDWRYSTGQERLDSRSTGATASPCFDGGPLPEADSPSDARRFVPDCRHAGLDLHARFGLVPVSVDYFGRAVTAPPNTGAAQP</sequence>
<dbReference type="SMART" id="SM00710">
    <property type="entry name" value="PbH1"/>
    <property type="match status" value="9"/>
</dbReference>
<dbReference type="SUPFAM" id="SSF51126">
    <property type="entry name" value="Pectin lyase-like"/>
    <property type="match status" value="1"/>
</dbReference>
<name>A0AAE9B372_9ACTN</name>